<name>A0A0E9QMR3_ANGAN</name>
<dbReference type="AlphaFoldDB" id="A0A0E9QMR3"/>
<protein>
    <submittedName>
        <fullName evidence="1">Uncharacterized protein</fullName>
    </submittedName>
</protein>
<reference evidence="1" key="2">
    <citation type="journal article" date="2015" name="Fish Shellfish Immunol.">
        <title>Early steps in the European eel (Anguilla anguilla)-Vibrio vulnificus interaction in the gills: Role of the RtxA13 toxin.</title>
        <authorList>
            <person name="Callol A."/>
            <person name="Pajuelo D."/>
            <person name="Ebbesson L."/>
            <person name="Teles M."/>
            <person name="MacKenzie S."/>
            <person name="Amaro C."/>
        </authorList>
    </citation>
    <scope>NUCLEOTIDE SEQUENCE</scope>
</reference>
<reference evidence="1" key="1">
    <citation type="submission" date="2014-11" db="EMBL/GenBank/DDBJ databases">
        <authorList>
            <person name="Amaro Gonzalez C."/>
        </authorList>
    </citation>
    <scope>NUCLEOTIDE SEQUENCE</scope>
</reference>
<organism evidence="1">
    <name type="scientific">Anguilla anguilla</name>
    <name type="common">European freshwater eel</name>
    <name type="synonym">Muraena anguilla</name>
    <dbReference type="NCBI Taxonomy" id="7936"/>
    <lineage>
        <taxon>Eukaryota</taxon>
        <taxon>Metazoa</taxon>
        <taxon>Chordata</taxon>
        <taxon>Craniata</taxon>
        <taxon>Vertebrata</taxon>
        <taxon>Euteleostomi</taxon>
        <taxon>Actinopterygii</taxon>
        <taxon>Neopterygii</taxon>
        <taxon>Teleostei</taxon>
        <taxon>Anguilliformes</taxon>
        <taxon>Anguillidae</taxon>
        <taxon>Anguilla</taxon>
    </lineage>
</organism>
<sequence length="49" mass="5669">MCLILVTDWLKSLHTLFPRPKLAADWKEISKTRRDCSPVGLDFRTPAIQ</sequence>
<evidence type="ECO:0000313" key="1">
    <source>
        <dbReference type="EMBL" id="JAH17328.1"/>
    </source>
</evidence>
<proteinExistence type="predicted"/>
<dbReference type="EMBL" id="GBXM01091249">
    <property type="protein sequence ID" value="JAH17328.1"/>
    <property type="molecule type" value="Transcribed_RNA"/>
</dbReference>
<accession>A0A0E9QMR3</accession>